<evidence type="ECO:0000256" key="2">
    <source>
        <dbReference type="ARBA" id="ARBA00022553"/>
    </source>
</evidence>
<dbReference type="AlphaFoldDB" id="A0A268EW11"/>
<dbReference type="SUPFAM" id="SSF46894">
    <property type="entry name" value="C-terminal effector domain of the bipartite response regulators"/>
    <property type="match status" value="1"/>
</dbReference>
<gene>
    <name evidence="9" type="ORF">CHH67_09790</name>
</gene>
<dbReference type="InterPro" id="IPR016032">
    <property type="entry name" value="Sig_transdc_resp-reg_C-effctor"/>
</dbReference>
<keyword evidence="3" id="KW-0902">Two-component regulatory system</keyword>
<dbReference type="PANTHER" id="PTHR48111">
    <property type="entry name" value="REGULATOR OF RPOS"/>
    <property type="match status" value="1"/>
</dbReference>
<dbReference type="GO" id="GO:0032993">
    <property type="term" value="C:protein-DNA complex"/>
    <property type="evidence" value="ECO:0007669"/>
    <property type="project" value="TreeGrafter"/>
</dbReference>
<dbReference type="GO" id="GO:0000156">
    <property type="term" value="F:phosphorelay response regulator activity"/>
    <property type="evidence" value="ECO:0007669"/>
    <property type="project" value="TreeGrafter"/>
</dbReference>
<dbReference type="PROSITE" id="PS51755">
    <property type="entry name" value="OMPR_PHOB"/>
    <property type="match status" value="1"/>
</dbReference>
<reference evidence="9 10" key="1">
    <citation type="submission" date="2017-07" db="EMBL/GenBank/DDBJ databases">
        <title>Isolation and whole genome analysis of endospore-forming bacteria from heroin.</title>
        <authorList>
            <person name="Kalinowski J."/>
            <person name="Ahrens B."/>
            <person name="Al-Dilaimi A."/>
            <person name="Winkler A."/>
            <person name="Wibberg D."/>
            <person name="Schleenbecker U."/>
            <person name="Ruckert C."/>
            <person name="Wolfel R."/>
            <person name="Grass G."/>
        </authorList>
    </citation>
    <scope>NUCLEOTIDE SEQUENCE [LARGE SCALE GENOMIC DNA]</scope>
    <source>
        <strain evidence="9 10">7537-G1</strain>
    </source>
</reference>
<dbReference type="OrthoDB" id="2652196at2"/>
<dbReference type="GO" id="GO:0000976">
    <property type="term" value="F:transcription cis-regulatory region binding"/>
    <property type="evidence" value="ECO:0007669"/>
    <property type="project" value="TreeGrafter"/>
</dbReference>
<keyword evidence="6" id="KW-0804">Transcription</keyword>
<feature type="domain" description="OmpR/PhoB-type" evidence="8">
    <location>
        <begin position="172"/>
        <end position="271"/>
    </location>
</feature>
<dbReference type="Gene3D" id="1.10.10.10">
    <property type="entry name" value="Winged helix-like DNA-binding domain superfamily/Winged helix DNA-binding domain"/>
    <property type="match status" value="1"/>
</dbReference>
<dbReference type="GO" id="GO:0006355">
    <property type="term" value="P:regulation of DNA-templated transcription"/>
    <property type="evidence" value="ECO:0007669"/>
    <property type="project" value="InterPro"/>
</dbReference>
<dbReference type="InterPro" id="IPR039420">
    <property type="entry name" value="WalR-like"/>
</dbReference>
<evidence type="ECO:0000256" key="1">
    <source>
        <dbReference type="ARBA" id="ARBA00004496"/>
    </source>
</evidence>
<sequence>MSNQTEELMASIGAVLPFPDWKVENRYTEPGLGFSIGDACPVSLRAALLSRSPGRVQDMLITLSENCFEVMMFRKWEPGLQNALNTGILIADMTGCRDIVAFRKERDMLIPGEAGVPVLYLVNEELMGRAGGSLLSEELMVWPARSKQTMLYQVQRTIRLFSGVTLRSEEGAKGLVFKDLIVDREKMTLHQGHTPVHLTKTEFSLLIHLLESGGAVCTREELMSKIWDTDFMGGSNVVDVHVKSLRKKLNDHAGAPRYIATVRGVGYRLAD</sequence>
<dbReference type="Proteomes" id="UP000215596">
    <property type="component" value="Unassembled WGS sequence"/>
</dbReference>
<keyword evidence="4" id="KW-0805">Transcription regulation</keyword>
<feature type="DNA-binding region" description="OmpR/PhoB-type" evidence="7">
    <location>
        <begin position="172"/>
        <end position="271"/>
    </location>
</feature>
<evidence type="ECO:0000256" key="6">
    <source>
        <dbReference type="ARBA" id="ARBA00023163"/>
    </source>
</evidence>
<dbReference type="Pfam" id="PF00486">
    <property type="entry name" value="Trans_reg_C"/>
    <property type="match status" value="1"/>
</dbReference>
<dbReference type="PANTHER" id="PTHR48111:SF1">
    <property type="entry name" value="TWO-COMPONENT RESPONSE REGULATOR ORR33"/>
    <property type="match status" value="1"/>
</dbReference>
<dbReference type="EMBL" id="NPBY01000030">
    <property type="protein sequence ID" value="PAD77291.1"/>
    <property type="molecule type" value="Genomic_DNA"/>
</dbReference>
<dbReference type="InterPro" id="IPR036388">
    <property type="entry name" value="WH-like_DNA-bd_sf"/>
</dbReference>
<dbReference type="RefSeq" id="WP_095264990.1">
    <property type="nucleotide sequence ID" value="NZ_NPBY01000030.1"/>
</dbReference>
<evidence type="ECO:0000256" key="7">
    <source>
        <dbReference type="PROSITE-ProRule" id="PRU01091"/>
    </source>
</evidence>
<keyword evidence="5 7" id="KW-0238">DNA-binding</keyword>
<evidence type="ECO:0000259" key="8">
    <source>
        <dbReference type="PROSITE" id="PS51755"/>
    </source>
</evidence>
<comment type="caution">
    <text evidence="9">The sequence shown here is derived from an EMBL/GenBank/DDBJ whole genome shotgun (WGS) entry which is preliminary data.</text>
</comment>
<dbReference type="GO" id="GO:0005829">
    <property type="term" value="C:cytosol"/>
    <property type="evidence" value="ECO:0007669"/>
    <property type="project" value="TreeGrafter"/>
</dbReference>
<dbReference type="SMART" id="SM00862">
    <property type="entry name" value="Trans_reg_C"/>
    <property type="match status" value="1"/>
</dbReference>
<accession>A0A268EW11</accession>
<dbReference type="FunFam" id="1.10.10.10:FF:000018">
    <property type="entry name" value="DNA-binding response regulator ResD"/>
    <property type="match status" value="1"/>
</dbReference>
<comment type="subcellular location">
    <subcellularLocation>
        <location evidence="1">Cytoplasm</location>
    </subcellularLocation>
</comment>
<protein>
    <submittedName>
        <fullName evidence="9">Transcriptional regulator</fullName>
    </submittedName>
</protein>
<dbReference type="InterPro" id="IPR001867">
    <property type="entry name" value="OmpR/PhoB-type_DNA-bd"/>
</dbReference>
<name>A0A268EW11_9BACL</name>
<evidence type="ECO:0000256" key="3">
    <source>
        <dbReference type="ARBA" id="ARBA00023012"/>
    </source>
</evidence>
<evidence type="ECO:0000256" key="4">
    <source>
        <dbReference type="ARBA" id="ARBA00023015"/>
    </source>
</evidence>
<dbReference type="CDD" id="cd00383">
    <property type="entry name" value="trans_reg_C"/>
    <property type="match status" value="1"/>
</dbReference>
<evidence type="ECO:0000256" key="5">
    <source>
        <dbReference type="ARBA" id="ARBA00023125"/>
    </source>
</evidence>
<evidence type="ECO:0000313" key="9">
    <source>
        <dbReference type="EMBL" id="PAD77291.1"/>
    </source>
</evidence>
<organism evidence="9 10">
    <name type="scientific">Paenibacillus campinasensis</name>
    <dbReference type="NCBI Taxonomy" id="66347"/>
    <lineage>
        <taxon>Bacteria</taxon>
        <taxon>Bacillati</taxon>
        <taxon>Bacillota</taxon>
        <taxon>Bacilli</taxon>
        <taxon>Bacillales</taxon>
        <taxon>Paenibacillaceae</taxon>
        <taxon>Paenibacillus</taxon>
    </lineage>
</organism>
<evidence type="ECO:0000313" key="10">
    <source>
        <dbReference type="Proteomes" id="UP000215596"/>
    </source>
</evidence>
<proteinExistence type="predicted"/>
<keyword evidence="2" id="KW-0597">Phosphoprotein</keyword>